<evidence type="ECO:0000313" key="1">
    <source>
        <dbReference type="EMBL" id="KVH96448.1"/>
    </source>
</evidence>
<dbReference type="EMBL" id="LEKV01004306">
    <property type="protein sequence ID" value="KVH96448.1"/>
    <property type="molecule type" value="Genomic_DNA"/>
</dbReference>
<accession>A0A103XTA5</accession>
<sequence length="80" mass="8812">MVSYAKETHAYRWKISTLAAARLLHSSSPSLRCSIFAEDEDELLLLLFGVEGVLLPLLFGDVELIDADVSRKATNGGYVQ</sequence>
<name>A0A103XTA5_CYNCS</name>
<dbReference type="Gramene" id="KVH96448">
    <property type="protein sequence ID" value="KVH96448"/>
    <property type="gene ID" value="Ccrd_001464"/>
</dbReference>
<dbReference type="Proteomes" id="UP000243975">
    <property type="component" value="Unassembled WGS sequence"/>
</dbReference>
<proteinExistence type="predicted"/>
<reference evidence="1 2" key="1">
    <citation type="journal article" date="2016" name="Sci. Rep.">
        <title>The genome sequence of the outbreeding globe artichoke constructed de novo incorporating a phase-aware low-pass sequencing strategy of F1 progeny.</title>
        <authorList>
            <person name="Scaglione D."/>
            <person name="Reyes-Chin-Wo S."/>
            <person name="Acquadro A."/>
            <person name="Froenicke L."/>
            <person name="Portis E."/>
            <person name="Beitel C."/>
            <person name="Tirone M."/>
            <person name="Mauro R."/>
            <person name="Lo Monaco A."/>
            <person name="Mauromicale G."/>
            <person name="Faccioli P."/>
            <person name="Cattivelli L."/>
            <person name="Rieseberg L."/>
            <person name="Michelmore R."/>
            <person name="Lanteri S."/>
        </authorList>
    </citation>
    <scope>NUCLEOTIDE SEQUENCE [LARGE SCALE GENOMIC DNA]</scope>
    <source>
        <strain evidence="1">2C</strain>
    </source>
</reference>
<comment type="caution">
    <text evidence="1">The sequence shown here is derived from an EMBL/GenBank/DDBJ whole genome shotgun (WGS) entry which is preliminary data.</text>
</comment>
<protein>
    <submittedName>
        <fullName evidence="1">Uncharacterized protein</fullName>
    </submittedName>
</protein>
<gene>
    <name evidence="1" type="ORF">Ccrd_001464</name>
</gene>
<organism evidence="1 2">
    <name type="scientific">Cynara cardunculus var. scolymus</name>
    <name type="common">Globe artichoke</name>
    <name type="synonym">Cynara scolymus</name>
    <dbReference type="NCBI Taxonomy" id="59895"/>
    <lineage>
        <taxon>Eukaryota</taxon>
        <taxon>Viridiplantae</taxon>
        <taxon>Streptophyta</taxon>
        <taxon>Embryophyta</taxon>
        <taxon>Tracheophyta</taxon>
        <taxon>Spermatophyta</taxon>
        <taxon>Magnoliopsida</taxon>
        <taxon>eudicotyledons</taxon>
        <taxon>Gunneridae</taxon>
        <taxon>Pentapetalae</taxon>
        <taxon>asterids</taxon>
        <taxon>campanulids</taxon>
        <taxon>Asterales</taxon>
        <taxon>Asteraceae</taxon>
        <taxon>Carduoideae</taxon>
        <taxon>Cardueae</taxon>
        <taxon>Carduinae</taxon>
        <taxon>Cynara</taxon>
    </lineage>
</organism>
<keyword evidence="2" id="KW-1185">Reference proteome</keyword>
<evidence type="ECO:0000313" key="2">
    <source>
        <dbReference type="Proteomes" id="UP000243975"/>
    </source>
</evidence>
<dbReference type="AlphaFoldDB" id="A0A103XTA5"/>